<comment type="similarity">
    <text evidence="1">Belongs to the sigma-70 factor family. ECF subfamily.</text>
</comment>
<dbReference type="SUPFAM" id="SSF88946">
    <property type="entry name" value="Sigma2 domain of RNA polymerase sigma factors"/>
    <property type="match status" value="1"/>
</dbReference>
<dbReference type="Proteomes" id="UP001596997">
    <property type="component" value="Unassembled WGS sequence"/>
</dbReference>
<evidence type="ECO:0000313" key="7">
    <source>
        <dbReference type="EMBL" id="MFD0963744.1"/>
    </source>
</evidence>
<dbReference type="PANTHER" id="PTHR43133">
    <property type="entry name" value="RNA POLYMERASE ECF-TYPE SIGMA FACTO"/>
    <property type="match status" value="1"/>
</dbReference>
<gene>
    <name evidence="7" type="ORF">ACFQ1O_06980</name>
</gene>
<protein>
    <submittedName>
        <fullName evidence="7">RNA polymerase sigma factor</fullName>
    </submittedName>
</protein>
<evidence type="ECO:0000256" key="4">
    <source>
        <dbReference type="ARBA" id="ARBA00023163"/>
    </source>
</evidence>
<evidence type="ECO:0000256" key="2">
    <source>
        <dbReference type="ARBA" id="ARBA00023015"/>
    </source>
</evidence>
<reference evidence="8" key="1">
    <citation type="journal article" date="2019" name="Int. J. Syst. Evol. Microbiol.">
        <title>The Global Catalogue of Microorganisms (GCM) 10K type strain sequencing project: providing services to taxonomists for standard genome sequencing and annotation.</title>
        <authorList>
            <consortium name="The Broad Institute Genomics Platform"/>
            <consortium name="The Broad Institute Genome Sequencing Center for Infectious Disease"/>
            <person name="Wu L."/>
            <person name="Ma J."/>
        </authorList>
    </citation>
    <scope>NUCLEOTIDE SEQUENCE [LARGE SCALE GENOMIC DNA]</scope>
    <source>
        <strain evidence="8">CCUG 62114</strain>
    </source>
</reference>
<dbReference type="RefSeq" id="WP_377714758.1">
    <property type="nucleotide sequence ID" value="NZ_JBHTJM010000006.1"/>
</dbReference>
<evidence type="ECO:0000259" key="5">
    <source>
        <dbReference type="Pfam" id="PF04542"/>
    </source>
</evidence>
<dbReference type="InterPro" id="IPR007627">
    <property type="entry name" value="RNA_pol_sigma70_r2"/>
</dbReference>
<evidence type="ECO:0000313" key="8">
    <source>
        <dbReference type="Proteomes" id="UP001596997"/>
    </source>
</evidence>
<dbReference type="InterPro" id="IPR036388">
    <property type="entry name" value="WH-like_DNA-bd_sf"/>
</dbReference>
<comment type="caution">
    <text evidence="7">The sequence shown here is derived from an EMBL/GenBank/DDBJ whole genome shotgun (WGS) entry which is preliminary data.</text>
</comment>
<dbReference type="Gene3D" id="1.10.10.10">
    <property type="entry name" value="Winged helix-like DNA-binding domain superfamily/Winged helix DNA-binding domain"/>
    <property type="match status" value="1"/>
</dbReference>
<dbReference type="SUPFAM" id="SSF88659">
    <property type="entry name" value="Sigma3 and sigma4 domains of RNA polymerase sigma factors"/>
    <property type="match status" value="1"/>
</dbReference>
<dbReference type="InterPro" id="IPR013325">
    <property type="entry name" value="RNA_pol_sigma_r2"/>
</dbReference>
<dbReference type="Pfam" id="PF08281">
    <property type="entry name" value="Sigma70_r4_2"/>
    <property type="match status" value="1"/>
</dbReference>
<dbReference type="InterPro" id="IPR013249">
    <property type="entry name" value="RNA_pol_sigma70_r4_t2"/>
</dbReference>
<dbReference type="EMBL" id="JBHTJM010000006">
    <property type="protein sequence ID" value="MFD0963744.1"/>
    <property type="molecule type" value="Genomic_DNA"/>
</dbReference>
<name>A0ABW3I1K8_9FLAO</name>
<dbReference type="NCBIfam" id="TIGR02937">
    <property type="entry name" value="sigma70-ECF"/>
    <property type="match status" value="1"/>
</dbReference>
<dbReference type="InterPro" id="IPR013324">
    <property type="entry name" value="RNA_pol_sigma_r3/r4-like"/>
</dbReference>
<keyword evidence="3" id="KW-0731">Sigma factor</keyword>
<dbReference type="InterPro" id="IPR039425">
    <property type="entry name" value="RNA_pol_sigma-70-like"/>
</dbReference>
<sequence>MQQQEIIQLVEGCKKQNQKAQLALYDMFYRAMYNTALRIVQDKMLAEDIMQEAFITVFAKIESLDEVITFPKWLKQIVVNKSLNFLKKEKRFTSLEMSSLKEEVDDGFWSVEETKDVKQIILAINDLKENYRVLLTLYYIEGYDYEEIVQITGFTHVNCRTLLSRAKKSLQKKMQPCLKAII</sequence>
<dbReference type="Gene3D" id="1.10.1740.10">
    <property type="match status" value="1"/>
</dbReference>
<dbReference type="InterPro" id="IPR014284">
    <property type="entry name" value="RNA_pol_sigma-70_dom"/>
</dbReference>
<proteinExistence type="inferred from homology"/>
<feature type="domain" description="RNA polymerase sigma factor 70 region 4 type 2" evidence="6">
    <location>
        <begin position="119"/>
        <end position="170"/>
    </location>
</feature>
<evidence type="ECO:0000259" key="6">
    <source>
        <dbReference type="Pfam" id="PF08281"/>
    </source>
</evidence>
<dbReference type="PANTHER" id="PTHR43133:SF60">
    <property type="entry name" value="RNA POLYMERASE SIGMA FACTOR SIGV"/>
    <property type="match status" value="1"/>
</dbReference>
<feature type="domain" description="RNA polymerase sigma-70 region 2" evidence="5">
    <location>
        <begin position="24"/>
        <end position="91"/>
    </location>
</feature>
<dbReference type="Pfam" id="PF04542">
    <property type="entry name" value="Sigma70_r2"/>
    <property type="match status" value="1"/>
</dbReference>
<accession>A0ABW3I1K8</accession>
<keyword evidence="4" id="KW-0804">Transcription</keyword>
<evidence type="ECO:0000256" key="1">
    <source>
        <dbReference type="ARBA" id="ARBA00010641"/>
    </source>
</evidence>
<evidence type="ECO:0000256" key="3">
    <source>
        <dbReference type="ARBA" id="ARBA00023082"/>
    </source>
</evidence>
<keyword evidence="8" id="KW-1185">Reference proteome</keyword>
<keyword evidence="2" id="KW-0805">Transcription regulation</keyword>
<organism evidence="7 8">
    <name type="scientific">Pseudofulvibacter geojedonensis</name>
    <dbReference type="NCBI Taxonomy" id="1123758"/>
    <lineage>
        <taxon>Bacteria</taxon>
        <taxon>Pseudomonadati</taxon>
        <taxon>Bacteroidota</taxon>
        <taxon>Flavobacteriia</taxon>
        <taxon>Flavobacteriales</taxon>
        <taxon>Flavobacteriaceae</taxon>
        <taxon>Pseudofulvibacter</taxon>
    </lineage>
</organism>